<dbReference type="PROSITE" id="PS50968">
    <property type="entry name" value="BIOTINYL_LIPOYL"/>
    <property type="match status" value="1"/>
</dbReference>
<dbReference type="PANTHER" id="PTHR45266">
    <property type="entry name" value="OXALOACETATE DECARBOXYLASE ALPHA CHAIN"/>
    <property type="match status" value="1"/>
</dbReference>
<dbReference type="FunFam" id="2.40.50.100:FF:000003">
    <property type="entry name" value="Acetyl-CoA carboxylase biotin carboxyl carrier protein"/>
    <property type="match status" value="1"/>
</dbReference>
<dbReference type="AlphaFoldDB" id="A0A538TZ24"/>
<evidence type="ECO:0000256" key="4">
    <source>
        <dbReference type="ARBA" id="ARBA00022963"/>
    </source>
</evidence>
<dbReference type="InterPro" id="IPR001882">
    <property type="entry name" value="Biotin_BS"/>
</dbReference>
<feature type="domain" description="Lipoyl-binding" evidence="8">
    <location>
        <begin position="106"/>
        <end position="182"/>
    </location>
</feature>
<dbReference type="InterPro" id="IPR050709">
    <property type="entry name" value="Biotin_Carboxyl_Carrier/Decarb"/>
</dbReference>
<comment type="pathway">
    <text evidence="1">Metabolic intermediate metabolism; propanoyl-CoA degradation; succinyl-CoA from propanoyl-CoA: step 1/3.</text>
</comment>
<protein>
    <recommendedName>
        <fullName evidence="2">propionyl-CoA carboxylase</fullName>
        <ecNumber evidence="2">6.4.1.3</ecNumber>
    </recommendedName>
</protein>
<reference evidence="9 10" key="1">
    <citation type="journal article" date="2019" name="Nat. Microbiol.">
        <title>Mediterranean grassland soil C-N compound turnover is dependent on rainfall and depth, and is mediated by genomically divergent microorganisms.</title>
        <authorList>
            <person name="Diamond S."/>
            <person name="Andeer P.F."/>
            <person name="Li Z."/>
            <person name="Crits-Christoph A."/>
            <person name="Burstein D."/>
            <person name="Anantharaman K."/>
            <person name="Lane K.R."/>
            <person name="Thomas B.C."/>
            <person name="Pan C."/>
            <person name="Northen T.R."/>
            <person name="Banfield J.F."/>
        </authorList>
    </citation>
    <scope>NUCLEOTIDE SEQUENCE [LARGE SCALE GENOMIC DNA]</scope>
    <source>
        <strain evidence="9">WS_11</strain>
    </source>
</reference>
<comment type="caution">
    <text evidence="9">The sequence shown here is derived from an EMBL/GenBank/DDBJ whole genome shotgun (WGS) entry which is preliminary data.</text>
</comment>
<keyword evidence="4" id="KW-0443">Lipid metabolism</keyword>
<gene>
    <name evidence="9" type="ORF">E6K81_16135</name>
</gene>
<dbReference type="Proteomes" id="UP000319771">
    <property type="component" value="Unassembled WGS sequence"/>
</dbReference>
<proteinExistence type="predicted"/>
<accession>A0A538TZ24</accession>
<dbReference type="InterPro" id="IPR000089">
    <property type="entry name" value="Biotin_lipoyl"/>
</dbReference>
<evidence type="ECO:0000313" key="10">
    <source>
        <dbReference type="Proteomes" id="UP000319771"/>
    </source>
</evidence>
<dbReference type="Pfam" id="PF18140">
    <property type="entry name" value="PCC_BT"/>
    <property type="match status" value="1"/>
</dbReference>
<dbReference type="PANTHER" id="PTHR45266:SF3">
    <property type="entry name" value="OXALOACETATE DECARBOXYLASE ALPHA CHAIN"/>
    <property type="match status" value="1"/>
</dbReference>
<dbReference type="SUPFAM" id="SSF51230">
    <property type="entry name" value="Single hybrid motif"/>
    <property type="match status" value="1"/>
</dbReference>
<dbReference type="Gene3D" id="2.40.50.100">
    <property type="match status" value="1"/>
</dbReference>
<evidence type="ECO:0000256" key="5">
    <source>
        <dbReference type="ARBA" id="ARBA00023211"/>
    </source>
</evidence>
<evidence type="ECO:0000256" key="3">
    <source>
        <dbReference type="ARBA" id="ARBA00022842"/>
    </source>
</evidence>
<dbReference type="CDD" id="cd06850">
    <property type="entry name" value="biotinyl_domain"/>
    <property type="match status" value="1"/>
</dbReference>
<dbReference type="EMBL" id="VBPB01000363">
    <property type="protein sequence ID" value="TMQ68907.1"/>
    <property type="molecule type" value="Genomic_DNA"/>
</dbReference>
<dbReference type="EC" id="6.4.1.3" evidence="2"/>
<keyword evidence="6" id="KW-0092">Biotin</keyword>
<keyword evidence="3" id="KW-0460">Magnesium</keyword>
<dbReference type="InterPro" id="IPR011053">
    <property type="entry name" value="Single_hybrid_motif"/>
</dbReference>
<dbReference type="PROSITE" id="PS00188">
    <property type="entry name" value="BIOTIN"/>
    <property type="match status" value="1"/>
</dbReference>
<name>A0A538TZ24_UNCEI</name>
<evidence type="ECO:0000256" key="6">
    <source>
        <dbReference type="ARBA" id="ARBA00023267"/>
    </source>
</evidence>
<dbReference type="Gene3D" id="3.30.700.30">
    <property type="match status" value="1"/>
</dbReference>
<dbReference type="Pfam" id="PF00364">
    <property type="entry name" value="Biotin_lipoyl"/>
    <property type="match status" value="1"/>
</dbReference>
<keyword evidence="5" id="KW-0464">Manganese</keyword>
<sequence length="186" mass="20185">MALGRAPPRQREGPAMRLWVTLEGHDEEVEFRTEGERVWLEVAGRRLEADFHRLPDGEVYSLLVDGRSYEVRVTHAGEAIEVSRHGATVPVEVRHPLEKLLQSTRREGLGAGGETITAPMPGLVVAIRVRPGERVAPGQSVAVVEAMKMQNELLAHRGGVVTQVLVAERATVGAGQVLMKLAAVAP</sequence>
<comment type="catalytic activity">
    <reaction evidence="7">
        <text>propanoyl-CoA + hydrogencarbonate + ATP = (S)-methylmalonyl-CoA + ADP + phosphate + H(+)</text>
        <dbReference type="Rhea" id="RHEA:23720"/>
        <dbReference type="ChEBI" id="CHEBI:15378"/>
        <dbReference type="ChEBI" id="CHEBI:17544"/>
        <dbReference type="ChEBI" id="CHEBI:30616"/>
        <dbReference type="ChEBI" id="CHEBI:43474"/>
        <dbReference type="ChEBI" id="CHEBI:57327"/>
        <dbReference type="ChEBI" id="CHEBI:57392"/>
        <dbReference type="ChEBI" id="CHEBI:456216"/>
        <dbReference type="EC" id="6.4.1.3"/>
    </reaction>
    <physiologicalReaction direction="left-to-right" evidence="7">
        <dbReference type="Rhea" id="RHEA:23721"/>
    </physiologicalReaction>
</comment>
<organism evidence="9 10">
    <name type="scientific">Eiseniibacteriota bacterium</name>
    <dbReference type="NCBI Taxonomy" id="2212470"/>
    <lineage>
        <taxon>Bacteria</taxon>
        <taxon>Candidatus Eiseniibacteriota</taxon>
    </lineage>
</organism>
<dbReference type="InterPro" id="IPR041265">
    <property type="entry name" value="PCC_BT"/>
</dbReference>
<evidence type="ECO:0000256" key="1">
    <source>
        <dbReference type="ARBA" id="ARBA00005060"/>
    </source>
</evidence>
<evidence type="ECO:0000256" key="7">
    <source>
        <dbReference type="ARBA" id="ARBA00049495"/>
    </source>
</evidence>
<evidence type="ECO:0000259" key="8">
    <source>
        <dbReference type="PROSITE" id="PS50968"/>
    </source>
</evidence>
<evidence type="ECO:0000256" key="2">
    <source>
        <dbReference type="ARBA" id="ARBA00013050"/>
    </source>
</evidence>
<keyword evidence="4" id="KW-0442">Lipid degradation</keyword>
<evidence type="ECO:0000313" key="9">
    <source>
        <dbReference type="EMBL" id="TMQ68907.1"/>
    </source>
</evidence>